<dbReference type="Pfam" id="PF08100">
    <property type="entry name" value="Dimerisation"/>
    <property type="match status" value="1"/>
</dbReference>
<keyword evidence="1 7" id="KW-0489">Methyltransferase</keyword>
<evidence type="ECO:0000259" key="6">
    <source>
        <dbReference type="Pfam" id="PF08100"/>
    </source>
</evidence>
<keyword evidence="8" id="KW-1185">Reference proteome</keyword>
<dbReference type="AlphaFoldDB" id="A0A2H9ZVD0"/>
<dbReference type="PANTHER" id="PTHR11746">
    <property type="entry name" value="O-METHYLTRANSFERASE"/>
    <property type="match status" value="1"/>
</dbReference>
<dbReference type="Gene3D" id="3.40.50.150">
    <property type="entry name" value="Vaccinia Virus protein VP39"/>
    <property type="match status" value="1"/>
</dbReference>
<feature type="domain" description="O-methyltransferase dimerisation" evidence="6">
    <location>
        <begin position="27"/>
        <end position="113"/>
    </location>
</feature>
<dbReference type="InterPro" id="IPR029063">
    <property type="entry name" value="SAM-dependent_MTases_sf"/>
</dbReference>
<dbReference type="SUPFAM" id="SSF46785">
    <property type="entry name" value="Winged helix' DNA-binding domain"/>
    <property type="match status" value="1"/>
</dbReference>
<evidence type="ECO:0000256" key="1">
    <source>
        <dbReference type="ARBA" id="ARBA00022603"/>
    </source>
</evidence>
<gene>
    <name evidence="7" type="primary">ROMT</name>
    <name evidence="7" type="ORF">AXF42_Ash017192</name>
</gene>
<dbReference type="Proteomes" id="UP000236161">
    <property type="component" value="Unassembled WGS sequence"/>
</dbReference>
<dbReference type="PROSITE" id="PS51683">
    <property type="entry name" value="SAM_OMT_II"/>
    <property type="match status" value="1"/>
</dbReference>
<evidence type="ECO:0000256" key="2">
    <source>
        <dbReference type="ARBA" id="ARBA00022679"/>
    </source>
</evidence>
<name>A0A2H9ZVD0_9ASPA</name>
<dbReference type="GO" id="GO:0008757">
    <property type="term" value="F:S-adenosylmethionine-dependent methyltransferase activity"/>
    <property type="evidence" value="ECO:0007669"/>
    <property type="project" value="UniProtKB-ARBA"/>
</dbReference>
<dbReference type="FunFam" id="3.40.50.150:FF:000057">
    <property type="entry name" value="O-methyltransferase ZRP4"/>
    <property type="match status" value="1"/>
</dbReference>
<evidence type="ECO:0000256" key="3">
    <source>
        <dbReference type="ARBA" id="ARBA00022691"/>
    </source>
</evidence>
<dbReference type="InterPro" id="IPR016461">
    <property type="entry name" value="COMT-like"/>
</dbReference>
<dbReference type="SUPFAM" id="SSF53335">
    <property type="entry name" value="S-adenosyl-L-methionine-dependent methyltransferases"/>
    <property type="match status" value="1"/>
</dbReference>
<proteinExistence type="predicted"/>
<dbReference type="InterPro" id="IPR012967">
    <property type="entry name" value="COMT_dimerisation"/>
</dbReference>
<dbReference type="PIRSF" id="PIRSF005739">
    <property type="entry name" value="O-mtase"/>
    <property type="match status" value="1"/>
</dbReference>
<evidence type="ECO:0000313" key="7">
    <source>
        <dbReference type="EMBL" id="PKA47247.1"/>
    </source>
</evidence>
<evidence type="ECO:0000256" key="4">
    <source>
        <dbReference type="PIRSR" id="PIRSR005739-1"/>
    </source>
</evidence>
<dbReference type="GO" id="GO:0008171">
    <property type="term" value="F:O-methyltransferase activity"/>
    <property type="evidence" value="ECO:0007669"/>
    <property type="project" value="InterPro"/>
</dbReference>
<dbReference type="Pfam" id="PF00891">
    <property type="entry name" value="Methyltransf_2"/>
    <property type="match status" value="1"/>
</dbReference>
<feature type="active site" description="Proton acceptor" evidence="4">
    <location>
        <position position="269"/>
    </location>
</feature>
<dbReference type="InterPro" id="IPR036388">
    <property type="entry name" value="WH-like_DNA-bd_sf"/>
</dbReference>
<dbReference type="GO" id="GO:0102303">
    <property type="term" value="F:resveratrol 3,5-O-dimethyltransferase activity"/>
    <property type="evidence" value="ECO:0007669"/>
    <property type="project" value="UniProtKB-EC"/>
</dbReference>
<protein>
    <submittedName>
        <fullName evidence="7">Trans-resveratrol di-O-methyltransferase</fullName>
        <ecNumber evidence="7">2.1.1.240</ecNumber>
    </submittedName>
</protein>
<dbReference type="InterPro" id="IPR001077">
    <property type="entry name" value="COMT_C"/>
</dbReference>
<accession>A0A2H9ZVD0</accession>
<keyword evidence="3" id="KW-0949">S-adenosyl-L-methionine</keyword>
<dbReference type="GO" id="GO:0032259">
    <property type="term" value="P:methylation"/>
    <property type="evidence" value="ECO:0007669"/>
    <property type="project" value="UniProtKB-KW"/>
</dbReference>
<evidence type="ECO:0000259" key="5">
    <source>
        <dbReference type="Pfam" id="PF00891"/>
    </source>
</evidence>
<dbReference type="OrthoDB" id="757282at2759"/>
<dbReference type="InterPro" id="IPR036390">
    <property type="entry name" value="WH_DNA-bd_sf"/>
</dbReference>
<evidence type="ECO:0000313" key="8">
    <source>
        <dbReference type="Proteomes" id="UP000236161"/>
    </source>
</evidence>
<dbReference type="EMBL" id="KZ453531">
    <property type="protein sequence ID" value="PKA47247.1"/>
    <property type="molecule type" value="Genomic_DNA"/>
</dbReference>
<keyword evidence="2 7" id="KW-0808">Transferase</keyword>
<dbReference type="EC" id="2.1.1.240" evidence="7"/>
<sequence>MPATTTAASKGGDEAVQETLKAHSLLWNHALSFIKSMCLKCAVELHIPDAILSHGMAATVSEISAALSIPPSKTRRLRVLLRLLSLEGVFESHVNLSGEECFALTPVSRLLTSDDHRPSASPFILMFLNHHHVDPCQQLARWFYSTDATTTPFMMTYGKTLWDLAGDQPEFNDLFNKGMASDSGVVMDVVTHIGGSAFHGITTLVDVGGGTGKTAAAIVEAFPEIRCTVFDLPHVVNTAPKIPGVEFVGGDMFVELPRADAVLLKWILHDWSDENCVKILQRCKEAISVREKGGKVIIIDVVVGTSIGAGTQTSLETQLLFDLQMMTLFTGKERDEGEWRKLFVAAGYKNYKITPVGVRSIIEVYP</sequence>
<dbReference type="GO" id="GO:0046983">
    <property type="term" value="F:protein dimerization activity"/>
    <property type="evidence" value="ECO:0007669"/>
    <property type="project" value="InterPro"/>
</dbReference>
<dbReference type="Gene3D" id="1.10.10.10">
    <property type="entry name" value="Winged helix-like DNA-binding domain superfamily/Winged helix DNA-binding domain"/>
    <property type="match status" value="1"/>
</dbReference>
<feature type="domain" description="O-methyltransferase C-terminal" evidence="5">
    <location>
        <begin position="139"/>
        <end position="349"/>
    </location>
</feature>
<dbReference type="CDD" id="cd02440">
    <property type="entry name" value="AdoMet_MTases"/>
    <property type="match status" value="1"/>
</dbReference>
<organism evidence="7 8">
    <name type="scientific">Apostasia shenzhenica</name>
    <dbReference type="NCBI Taxonomy" id="1088818"/>
    <lineage>
        <taxon>Eukaryota</taxon>
        <taxon>Viridiplantae</taxon>
        <taxon>Streptophyta</taxon>
        <taxon>Embryophyta</taxon>
        <taxon>Tracheophyta</taxon>
        <taxon>Spermatophyta</taxon>
        <taxon>Magnoliopsida</taxon>
        <taxon>Liliopsida</taxon>
        <taxon>Asparagales</taxon>
        <taxon>Orchidaceae</taxon>
        <taxon>Apostasioideae</taxon>
        <taxon>Apostasia</taxon>
    </lineage>
</organism>
<reference evidence="7 8" key="1">
    <citation type="journal article" date="2017" name="Nature">
        <title>The Apostasia genome and the evolution of orchids.</title>
        <authorList>
            <person name="Zhang G.Q."/>
            <person name="Liu K.W."/>
            <person name="Li Z."/>
            <person name="Lohaus R."/>
            <person name="Hsiao Y.Y."/>
            <person name="Niu S.C."/>
            <person name="Wang J.Y."/>
            <person name="Lin Y.C."/>
            <person name="Xu Q."/>
            <person name="Chen L.J."/>
            <person name="Yoshida K."/>
            <person name="Fujiwara S."/>
            <person name="Wang Z.W."/>
            <person name="Zhang Y.Q."/>
            <person name="Mitsuda N."/>
            <person name="Wang M."/>
            <person name="Liu G.H."/>
            <person name="Pecoraro L."/>
            <person name="Huang H.X."/>
            <person name="Xiao X.J."/>
            <person name="Lin M."/>
            <person name="Wu X.Y."/>
            <person name="Wu W.L."/>
            <person name="Chen Y.Y."/>
            <person name="Chang S.B."/>
            <person name="Sakamoto S."/>
            <person name="Ohme-Takagi M."/>
            <person name="Yagi M."/>
            <person name="Zeng S.J."/>
            <person name="Shen C.Y."/>
            <person name="Yeh C.M."/>
            <person name="Luo Y.B."/>
            <person name="Tsai W.C."/>
            <person name="Van de Peer Y."/>
            <person name="Liu Z.J."/>
        </authorList>
    </citation>
    <scope>NUCLEOTIDE SEQUENCE [LARGE SCALE GENOMIC DNA]</scope>
    <source>
        <strain evidence="8">cv. Shenzhen</strain>
        <tissue evidence="7">Stem</tissue>
    </source>
</reference>